<dbReference type="Gene3D" id="3.40.50.2000">
    <property type="entry name" value="Glycogen Phosphorylase B"/>
    <property type="match status" value="1"/>
</dbReference>
<dbReference type="AlphaFoldDB" id="A0A951UCW1"/>
<gene>
    <name evidence="1" type="ORF">KME25_28925</name>
</gene>
<comment type="caution">
    <text evidence="1">The sequence shown here is derived from an EMBL/GenBank/DDBJ whole genome shotgun (WGS) entry which is preliminary data.</text>
</comment>
<proteinExistence type="predicted"/>
<evidence type="ECO:0000313" key="1">
    <source>
        <dbReference type="EMBL" id="MBW4548429.1"/>
    </source>
</evidence>
<dbReference type="CDD" id="cd03801">
    <property type="entry name" value="GT4_PimA-like"/>
    <property type="match status" value="1"/>
</dbReference>
<reference evidence="1" key="2">
    <citation type="journal article" date="2022" name="Microbiol. Resour. Announc.">
        <title>Metagenome Sequencing to Explore Phylogenomics of Terrestrial Cyanobacteria.</title>
        <authorList>
            <person name="Ward R.D."/>
            <person name="Stajich J.E."/>
            <person name="Johansen J.R."/>
            <person name="Huntemann M."/>
            <person name="Clum A."/>
            <person name="Foster B."/>
            <person name="Foster B."/>
            <person name="Roux S."/>
            <person name="Palaniappan K."/>
            <person name="Varghese N."/>
            <person name="Mukherjee S."/>
            <person name="Reddy T.B.K."/>
            <person name="Daum C."/>
            <person name="Copeland A."/>
            <person name="Chen I.A."/>
            <person name="Ivanova N.N."/>
            <person name="Kyrpides N.C."/>
            <person name="Shapiro N."/>
            <person name="Eloe-Fadrosh E.A."/>
            <person name="Pietrasiak N."/>
        </authorList>
    </citation>
    <scope>NUCLEOTIDE SEQUENCE</scope>
    <source>
        <strain evidence="1">CPER-KK1</strain>
    </source>
</reference>
<dbReference type="Proteomes" id="UP000753908">
    <property type="component" value="Unassembled WGS sequence"/>
</dbReference>
<dbReference type="EMBL" id="JAHHIF010000061">
    <property type="protein sequence ID" value="MBW4548429.1"/>
    <property type="molecule type" value="Genomic_DNA"/>
</dbReference>
<dbReference type="SUPFAM" id="SSF53756">
    <property type="entry name" value="UDP-Glycosyltransferase/glycogen phosphorylase"/>
    <property type="match status" value="1"/>
</dbReference>
<organism evidence="1 2">
    <name type="scientific">Symplocastrum torsivum CPER-KK1</name>
    <dbReference type="NCBI Taxonomy" id="450513"/>
    <lineage>
        <taxon>Bacteria</taxon>
        <taxon>Bacillati</taxon>
        <taxon>Cyanobacteriota</taxon>
        <taxon>Cyanophyceae</taxon>
        <taxon>Oscillatoriophycideae</taxon>
        <taxon>Oscillatoriales</taxon>
        <taxon>Microcoleaceae</taxon>
        <taxon>Symplocastrum</taxon>
    </lineage>
</organism>
<accession>A0A951UCW1</accession>
<sequence length="384" mass="43428">MKILFLTTILLSKKRNGSEVATQCFIDAFRANGHQVSVVGYLRKGDSIEHTDPDIVVVSERYTETKTAKLYTLYWILWSFLKQLPYSSVKYCSNNYIRTVKNLLLSQSYDIAVIDHPQLFWLENLIESIDKKITISHNLEHELYQETARKTNSFLLKSIYRREALLIKSQEDRLVTRVNQVWTVTENDAKYCSSLAGAARAIAFTLPPASEKLLNKPLRKNFDIGILGSWTWRANEEALKWFLESIYPKIPNSLSIHIAGKGADWLTGKYQNVHYRGIVPDAQEFMAQAKVVAIPTLSGGGIQIKTLDAIASGSLIVATPVAVRGIFDPPQTVQVAEHPEDFAKLLVSAIASPDVPQAFKEARDWYQARRDKFICDVARAIHEL</sequence>
<evidence type="ECO:0000313" key="2">
    <source>
        <dbReference type="Proteomes" id="UP000753908"/>
    </source>
</evidence>
<dbReference type="Pfam" id="PF13692">
    <property type="entry name" value="Glyco_trans_1_4"/>
    <property type="match status" value="1"/>
</dbReference>
<reference evidence="1" key="1">
    <citation type="submission" date="2021-05" db="EMBL/GenBank/DDBJ databases">
        <authorList>
            <person name="Pietrasiak N."/>
            <person name="Ward R."/>
            <person name="Stajich J.E."/>
            <person name="Kurbessoian T."/>
        </authorList>
    </citation>
    <scope>NUCLEOTIDE SEQUENCE</scope>
    <source>
        <strain evidence="1">CPER-KK1</strain>
    </source>
</reference>
<name>A0A951UCW1_9CYAN</name>
<protein>
    <submittedName>
        <fullName evidence="1">Glycosyltransferase family 4 protein</fullName>
    </submittedName>
</protein>